<dbReference type="RefSeq" id="WP_238236816.1">
    <property type="nucleotide sequence ID" value="NZ_BPQQ01000042.1"/>
</dbReference>
<accession>A0ABQ4SF61</accession>
<keyword evidence="1" id="KW-1133">Transmembrane helix</keyword>
<keyword evidence="3" id="KW-1185">Reference proteome</keyword>
<organism evidence="2 3">
    <name type="scientific">Methylobacterium isbiliense</name>
    <dbReference type="NCBI Taxonomy" id="315478"/>
    <lineage>
        <taxon>Bacteria</taxon>
        <taxon>Pseudomonadati</taxon>
        <taxon>Pseudomonadota</taxon>
        <taxon>Alphaproteobacteria</taxon>
        <taxon>Hyphomicrobiales</taxon>
        <taxon>Methylobacteriaceae</taxon>
        <taxon>Methylobacterium</taxon>
    </lineage>
</organism>
<name>A0ABQ4SF61_9HYPH</name>
<dbReference type="Proteomes" id="UP001055153">
    <property type="component" value="Unassembled WGS sequence"/>
</dbReference>
<keyword evidence="1" id="KW-0472">Membrane</keyword>
<comment type="caution">
    <text evidence="2">The sequence shown here is derived from an EMBL/GenBank/DDBJ whole genome shotgun (WGS) entry which is preliminary data.</text>
</comment>
<keyword evidence="1" id="KW-0812">Transmembrane</keyword>
<feature type="transmembrane region" description="Helical" evidence="1">
    <location>
        <begin position="6"/>
        <end position="26"/>
    </location>
</feature>
<dbReference type="EMBL" id="BPQQ01000042">
    <property type="protein sequence ID" value="GJE01727.1"/>
    <property type="molecule type" value="Genomic_DNA"/>
</dbReference>
<feature type="transmembrane region" description="Helical" evidence="1">
    <location>
        <begin position="33"/>
        <end position="57"/>
    </location>
</feature>
<evidence type="ECO:0000313" key="2">
    <source>
        <dbReference type="EMBL" id="GJE01727.1"/>
    </source>
</evidence>
<reference evidence="2" key="2">
    <citation type="submission" date="2021-08" db="EMBL/GenBank/DDBJ databases">
        <authorList>
            <person name="Tani A."/>
            <person name="Ola A."/>
            <person name="Ogura Y."/>
            <person name="Katsura K."/>
            <person name="Hayashi T."/>
        </authorList>
    </citation>
    <scope>NUCLEOTIDE SEQUENCE</scope>
    <source>
        <strain evidence="2">DSM 17168</strain>
    </source>
</reference>
<proteinExistence type="predicted"/>
<protein>
    <submittedName>
        <fullName evidence="2">Uncharacterized protein</fullName>
    </submittedName>
</protein>
<feature type="transmembrane region" description="Helical" evidence="1">
    <location>
        <begin position="63"/>
        <end position="86"/>
    </location>
</feature>
<reference evidence="2" key="1">
    <citation type="journal article" date="2021" name="Front. Microbiol.">
        <title>Comprehensive Comparative Genomics and Phenotyping of Methylobacterium Species.</title>
        <authorList>
            <person name="Alessa O."/>
            <person name="Ogura Y."/>
            <person name="Fujitani Y."/>
            <person name="Takami H."/>
            <person name="Hayashi T."/>
            <person name="Sahin N."/>
            <person name="Tani A."/>
        </authorList>
    </citation>
    <scope>NUCLEOTIDE SEQUENCE</scope>
    <source>
        <strain evidence="2">DSM 17168</strain>
    </source>
</reference>
<sequence length="104" mass="10306">MTLLVAQLWPAALAALLLGLAVGWWFGWPGDRAAHAAAVLIAAGALVLAAVAGGAIVPGEPGLWVETAALLLVPYAIGCVAGAALLRRGPAPEAPRRPDGAAKG</sequence>
<gene>
    <name evidence="2" type="ORF">GMJLKIPL_3662</name>
</gene>
<evidence type="ECO:0000313" key="3">
    <source>
        <dbReference type="Proteomes" id="UP001055153"/>
    </source>
</evidence>
<evidence type="ECO:0000256" key="1">
    <source>
        <dbReference type="SAM" id="Phobius"/>
    </source>
</evidence>